<dbReference type="AlphaFoldDB" id="A0AAE9Z5G7"/>
<reference evidence="1 2" key="1">
    <citation type="journal article" date="2015" name="Genome Announc.">
        <title>Draft Genome Sequences of Marine Isolates of Thalassomonas viridans and Thalassomonas actiniarum.</title>
        <authorList>
            <person name="Olonade I."/>
            <person name="van Zyl L.J."/>
            <person name="Trindade M."/>
        </authorList>
    </citation>
    <scope>NUCLEOTIDE SEQUENCE [LARGE SCALE GENOMIC DNA]</scope>
    <source>
        <strain evidence="1 2">XOM25</strain>
    </source>
</reference>
<dbReference type="KEGG" id="tvd:SG34_009515"/>
<evidence type="ECO:0000313" key="2">
    <source>
        <dbReference type="Proteomes" id="UP000032352"/>
    </source>
</evidence>
<sequence>MSDFNSGAETERDLGREVFKLMDEFEQFNGKSSFLCDAFAAVAANPECIDELTSYGLDFYAIWLKSQISDFNGRIRRLHEQVNSQQEN</sequence>
<dbReference type="Proteomes" id="UP000032352">
    <property type="component" value="Chromosome"/>
</dbReference>
<protein>
    <submittedName>
        <fullName evidence="1">Uncharacterized protein</fullName>
    </submittedName>
</protein>
<keyword evidence="2" id="KW-1185">Reference proteome</keyword>
<evidence type="ECO:0000313" key="1">
    <source>
        <dbReference type="EMBL" id="WDE07101.1"/>
    </source>
</evidence>
<dbReference type="EMBL" id="CP059733">
    <property type="protein sequence ID" value="WDE07101.1"/>
    <property type="molecule type" value="Genomic_DNA"/>
</dbReference>
<dbReference type="RefSeq" id="WP_044841662.1">
    <property type="nucleotide sequence ID" value="NZ_CP059733.1"/>
</dbReference>
<organism evidence="1 2">
    <name type="scientific">Thalassomonas viridans</name>
    <dbReference type="NCBI Taxonomy" id="137584"/>
    <lineage>
        <taxon>Bacteria</taxon>
        <taxon>Pseudomonadati</taxon>
        <taxon>Pseudomonadota</taxon>
        <taxon>Gammaproteobacteria</taxon>
        <taxon>Alteromonadales</taxon>
        <taxon>Colwelliaceae</taxon>
        <taxon>Thalassomonas</taxon>
    </lineage>
</organism>
<reference evidence="1 2" key="2">
    <citation type="journal article" date="2022" name="Mar. Drugs">
        <title>Bioassay-Guided Fractionation Leads to the Detection of Cholic Acid Generated by the Rare Thalassomonas sp.</title>
        <authorList>
            <person name="Pheiffer F."/>
            <person name="Schneider Y.K."/>
            <person name="Hansen E.H."/>
            <person name="Andersen J.H."/>
            <person name="Isaksson J."/>
            <person name="Busche T."/>
            <person name="R C."/>
            <person name="Kalinowski J."/>
            <person name="Zyl L.V."/>
            <person name="Trindade M."/>
        </authorList>
    </citation>
    <scope>NUCLEOTIDE SEQUENCE [LARGE SCALE GENOMIC DNA]</scope>
    <source>
        <strain evidence="1 2">XOM25</strain>
    </source>
</reference>
<proteinExistence type="predicted"/>
<gene>
    <name evidence="1" type="ORF">SG34_009515</name>
</gene>
<accession>A0AAE9Z5G7</accession>
<name>A0AAE9Z5G7_9GAMM</name>